<feature type="compositionally biased region" description="Acidic residues" evidence="1">
    <location>
        <begin position="62"/>
        <end position="84"/>
    </location>
</feature>
<dbReference type="GeneID" id="54300777"/>
<dbReference type="EMBL" id="ML995489">
    <property type="protein sequence ID" value="KAF2140776.1"/>
    <property type="molecule type" value="Genomic_DNA"/>
</dbReference>
<proteinExistence type="predicted"/>
<protein>
    <submittedName>
        <fullName evidence="2">Uncharacterized protein</fullName>
    </submittedName>
</protein>
<dbReference type="AlphaFoldDB" id="A0A6A6B9R7"/>
<feature type="compositionally biased region" description="Basic and acidic residues" evidence="1">
    <location>
        <begin position="282"/>
        <end position="296"/>
    </location>
</feature>
<sequence>MGDEDGKTHAHARTDELFHQVLGVQGVRRSNGTLRQGDDVLSDAHRGCATGTALTNWRPLKEDDELGTEDGKDDGEGDEREEYEDGGKAGIKRESLHAGVLPALFFTRAYTAGSSFAVKASTYLMFIRVHCEWRWALSRSNAPIVLSQLTLSMLIKALFAPLLLPFPLHPRRTQRTLTKVSFTGTRSAASLTRQENMTAATKAKLWACIDSLDDKKLEGGNYMRGSRKSSTVDSSEMDYHLDREHTITRAVDDGEFKAGVTYYQVSLQAKKGRTGKGSKRSKATDKKGHSNAKDIRSSGTGSTYATIFVSSALENKPPPAAMVKAALKSSCADVDEKEMKNGILQVPVHNCVIQGDRTWKNAHTGVGGKEADYA</sequence>
<evidence type="ECO:0000313" key="2">
    <source>
        <dbReference type="EMBL" id="KAF2140776.1"/>
    </source>
</evidence>
<evidence type="ECO:0000256" key="1">
    <source>
        <dbReference type="SAM" id="MobiDB-lite"/>
    </source>
</evidence>
<keyword evidence="3" id="KW-1185">Reference proteome</keyword>
<feature type="compositionally biased region" description="Basic residues" evidence="1">
    <location>
        <begin position="271"/>
        <end position="281"/>
    </location>
</feature>
<dbReference type="RefSeq" id="XP_033396489.1">
    <property type="nucleotide sequence ID" value="XM_033543280.1"/>
</dbReference>
<dbReference type="Proteomes" id="UP000799438">
    <property type="component" value="Unassembled WGS sequence"/>
</dbReference>
<gene>
    <name evidence="2" type="ORF">K452DRAFT_309872</name>
</gene>
<feature type="region of interest" description="Disordered" evidence="1">
    <location>
        <begin position="59"/>
        <end position="89"/>
    </location>
</feature>
<feature type="region of interest" description="Disordered" evidence="1">
    <location>
        <begin position="271"/>
        <end position="298"/>
    </location>
</feature>
<name>A0A6A6B9R7_9PEZI</name>
<organism evidence="2 3">
    <name type="scientific">Aplosporella prunicola CBS 121167</name>
    <dbReference type="NCBI Taxonomy" id="1176127"/>
    <lineage>
        <taxon>Eukaryota</taxon>
        <taxon>Fungi</taxon>
        <taxon>Dikarya</taxon>
        <taxon>Ascomycota</taxon>
        <taxon>Pezizomycotina</taxon>
        <taxon>Dothideomycetes</taxon>
        <taxon>Dothideomycetes incertae sedis</taxon>
        <taxon>Botryosphaeriales</taxon>
        <taxon>Aplosporellaceae</taxon>
        <taxon>Aplosporella</taxon>
    </lineage>
</organism>
<reference evidence="2" key="1">
    <citation type="journal article" date="2020" name="Stud. Mycol.">
        <title>101 Dothideomycetes genomes: a test case for predicting lifestyles and emergence of pathogens.</title>
        <authorList>
            <person name="Haridas S."/>
            <person name="Albert R."/>
            <person name="Binder M."/>
            <person name="Bloem J."/>
            <person name="Labutti K."/>
            <person name="Salamov A."/>
            <person name="Andreopoulos B."/>
            <person name="Baker S."/>
            <person name="Barry K."/>
            <person name="Bills G."/>
            <person name="Bluhm B."/>
            <person name="Cannon C."/>
            <person name="Castanera R."/>
            <person name="Culley D."/>
            <person name="Daum C."/>
            <person name="Ezra D."/>
            <person name="Gonzalez J."/>
            <person name="Henrissat B."/>
            <person name="Kuo A."/>
            <person name="Liang C."/>
            <person name="Lipzen A."/>
            <person name="Lutzoni F."/>
            <person name="Magnuson J."/>
            <person name="Mondo S."/>
            <person name="Nolan M."/>
            <person name="Ohm R."/>
            <person name="Pangilinan J."/>
            <person name="Park H.-J."/>
            <person name="Ramirez L."/>
            <person name="Alfaro M."/>
            <person name="Sun H."/>
            <person name="Tritt A."/>
            <person name="Yoshinaga Y."/>
            <person name="Zwiers L.-H."/>
            <person name="Turgeon B."/>
            <person name="Goodwin S."/>
            <person name="Spatafora J."/>
            <person name="Crous P."/>
            <person name="Grigoriev I."/>
        </authorList>
    </citation>
    <scope>NUCLEOTIDE SEQUENCE</scope>
    <source>
        <strain evidence="2">CBS 121167</strain>
    </source>
</reference>
<evidence type="ECO:0000313" key="3">
    <source>
        <dbReference type="Proteomes" id="UP000799438"/>
    </source>
</evidence>
<accession>A0A6A6B9R7</accession>